<comment type="caution">
    <text evidence="1">The sequence shown here is derived from an EMBL/GenBank/DDBJ whole genome shotgun (WGS) entry which is preliminary data.</text>
</comment>
<name>A0A6L9ECF0_9FLAO</name>
<dbReference type="Proteomes" id="UP000475249">
    <property type="component" value="Unassembled WGS sequence"/>
</dbReference>
<dbReference type="EMBL" id="WXYO01000004">
    <property type="protein sequence ID" value="NAS12367.1"/>
    <property type="molecule type" value="Genomic_DNA"/>
</dbReference>
<dbReference type="SUPFAM" id="SSF51182">
    <property type="entry name" value="RmlC-like cupins"/>
    <property type="match status" value="1"/>
</dbReference>
<reference evidence="1 2" key="1">
    <citation type="submission" date="2020-01" db="EMBL/GenBank/DDBJ databases">
        <title>Bacteria diversity of Porities sp.</title>
        <authorList>
            <person name="Wang G."/>
        </authorList>
    </citation>
    <scope>NUCLEOTIDE SEQUENCE [LARGE SCALE GENOMIC DNA]</scope>
    <source>
        <strain evidence="1 2">R33</strain>
    </source>
</reference>
<dbReference type="InterPro" id="IPR014710">
    <property type="entry name" value="RmlC-like_jellyroll"/>
</dbReference>
<dbReference type="AlphaFoldDB" id="A0A6L9ECF0"/>
<organism evidence="1 2">
    <name type="scientific">Poritiphilus flavus</name>
    <dbReference type="NCBI Taxonomy" id="2697053"/>
    <lineage>
        <taxon>Bacteria</taxon>
        <taxon>Pseudomonadati</taxon>
        <taxon>Bacteroidota</taxon>
        <taxon>Flavobacteriia</taxon>
        <taxon>Flavobacteriales</taxon>
        <taxon>Flavobacteriaceae</taxon>
        <taxon>Poritiphilus</taxon>
    </lineage>
</organism>
<evidence type="ECO:0000313" key="1">
    <source>
        <dbReference type="EMBL" id="NAS12367.1"/>
    </source>
</evidence>
<gene>
    <name evidence="1" type="ORF">GTQ38_10175</name>
</gene>
<accession>A0A6L9ECF0</accession>
<dbReference type="Gene3D" id="2.60.120.10">
    <property type="entry name" value="Jelly Rolls"/>
    <property type="match status" value="1"/>
</dbReference>
<protein>
    <recommendedName>
        <fullName evidence="3">dTDP-4-dehydrorhamnose 3,5-epimerase</fullName>
    </recommendedName>
</protein>
<evidence type="ECO:0008006" key="3">
    <source>
        <dbReference type="Google" id="ProtNLM"/>
    </source>
</evidence>
<dbReference type="InterPro" id="IPR011051">
    <property type="entry name" value="RmlC_Cupin_sf"/>
</dbReference>
<keyword evidence="2" id="KW-1185">Reference proteome</keyword>
<proteinExistence type="predicted"/>
<sequence length="146" mass="16867">MAASNLIQGSRFSDARGKLNFFNGFKMKEIVRFYEIHPANQDIIRAWQAHKEEKKWFYCNSGAFIVNLIKIDNFDKPSRELIPERYILKAEDPQVLEVSGGYATGFKALGENAKLLVFSNFDLQQSAGDDFRFPPDHWEADWEVNT</sequence>
<evidence type="ECO:0000313" key="2">
    <source>
        <dbReference type="Proteomes" id="UP000475249"/>
    </source>
</evidence>
<dbReference type="RefSeq" id="WP_161435401.1">
    <property type="nucleotide sequence ID" value="NZ_WXYO01000004.1"/>
</dbReference>